<dbReference type="InterPro" id="IPR032508">
    <property type="entry name" value="FecR_C"/>
</dbReference>
<keyword evidence="1" id="KW-1133">Transmembrane helix</keyword>
<feature type="transmembrane region" description="Helical" evidence="1">
    <location>
        <begin position="93"/>
        <end position="110"/>
    </location>
</feature>
<dbReference type="AlphaFoldDB" id="A0A316APA5"/>
<evidence type="ECO:0000313" key="4">
    <source>
        <dbReference type="EMBL" id="PWJ58640.1"/>
    </source>
</evidence>
<organism evidence="4 5">
    <name type="scientific">Dyadobacter jejuensis</name>
    <dbReference type="NCBI Taxonomy" id="1082580"/>
    <lineage>
        <taxon>Bacteria</taxon>
        <taxon>Pseudomonadati</taxon>
        <taxon>Bacteroidota</taxon>
        <taxon>Cytophagia</taxon>
        <taxon>Cytophagales</taxon>
        <taxon>Spirosomataceae</taxon>
        <taxon>Dyadobacter</taxon>
    </lineage>
</organism>
<dbReference type="Pfam" id="PF16344">
    <property type="entry name" value="FecR_C"/>
    <property type="match status" value="1"/>
</dbReference>
<evidence type="ECO:0000259" key="3">
    <source>
        <dbReference type="Pfam" id="PF16344"/>
    </source>
</evidence>
<keyword evidence="5" id="KW-1185">Reference proteome</keyword>
<dbReference type="Gene3D" id="3.55.50.30">
    <property type="match status" value="1"/>
</dbReference>
<dbReference type="InterPro" id="IPR006860">
    <property type="entry name" value="FecR"/>
</dbReference>
<dbReference type="Gene3D" id="2.60.120.1440">
    <property type="match status" value="1"/>
</dbReference>
<name>A0A316APA5_9BACT</name>
<evidence type="ECO:0000256" key="1">
    <source>
        <dbReference type="SAM" id="Phobius"/>
    </source>
</evidence>
<keyword evidence="1" id="KW-0812">Transmembrane</keyword>
<dbReference type="GO" id="GO:0016989">
    <property type="term" value="F:sigma factor antagonist activity"/>
    <property type="evidence" value="ECO:0007669"/>
    <property type="project" value="TreeGrafter"/>
</dbReference>
<comment type="caution">
    <text evidence="4">The sequence shown here is derived from an EMBL/GenBank/DDBJ whole genome shotgun (WGS) entry which is preliminary data.</text>
</comment>
<keyword evidence="1" id="KW-0472">Membrane</keyword>
<protein>
    <submittedName>
        <fullName evidence="4">FecR protein</fullName>
    </submittedName>
</protein>
<feature type="domain" description="Protein FecR C-terminal" evidence="3">
    <location>
        <begin position="325"/>
        <end position="391"/>
    </location>
</feature>
<sequence length="393" mass="44269">MKEAVSKIAILFQKYYGGTATIEETNELMELINTSQYDSEMYQLLEEAWRKTELDADVFSSELSQNMLDHILDTQLAYKEPTRTLPIYKWMKYAATVLIILGIGLGISYWQRNQKPVKLSDHSTHEILPGGHKAALTLADGTIIPLDSLSNGKLAEQGGVVITKTENGKLVYKVVGPTEGRIKGHLNSISTPRGGQYEIELPDGSIAWLNASSTMRFPTEFAKDERKVEIEGEVYFEIKKDIHRPFKVRFGPNEIDVLGTHFNVMYYSDEDLTAATLIEGSVLLNTSTARNQLKPGQQALVKNTGQTIVKTVDTDKILAWKNGFFHFEDDGIQSVMRQVSRWYDIEVVYEGTPTSRQLTGKVSREVGISELMEMLQYAGIKYRIEGKRIIVSN</sequence>
<proteinExistence type="predicted"/>
<gene>
    <name evidence="4" type="ORF">CLV98_1035</name>
</gene>
<dbReference type="Pfam" id="PF04773">
    <property type="entry name" value="FecR"/>
    <property type="match status" value="1"/>
</dbReference>
<dbReference type="RefSeq" id="WP_109673592.1">
    <property type="nucleotide sequence ID" value="NZ_QGDT01000003.1"/>
</dbReference>
<dbReference type="InterPro" id="IPR012373">
    <property type="entry name" value="Ferrdict_sens_TM"/>
</dbReference>
<evidence type="ECO:0000259" key="2">
    <source>
        <dbReference type="Pfam" id="PF04773"/>
    </source>
</evidence>
<feature type="domain" description="FecR protein" evidence="2">
    <location>
        <begin position="189"/>
        <end position="282"/>
    </location>
</feature>
<evidence type="ECO:0000313" key="5">
    <source>
        <dbReference type="Proteomes" id="UP000245880"/>
    </source>
</evidence>
<dbReference type="PANTHER" id="PTHR30273">
    <property type="entry name" value="PERIPLASMIC SIGNAL SENSOR AND SIGMA FACTOR ACTIVATOR FECR-RELATED"/>
    <property type="match status" value="1"/>
</dbReference>
<dbReference type="PANTHER" id="PTHR30273:SF2">
    <property type="entry name" value="PROTEIN FECR"/>
    <property type="match status" value="1"/>
</dbReference>
<reference evidence="4 5" key="1">
    <citation type="submission" date="2018-03" db="EMBL/GenBank/DDBJ databases">
        <title>Genomic Encyclopedia of Archaeal and Bacterial Type Strains, Phase II (KMG-II): from individual species to whole genera.</title>
        <authorList>
            <person name="Goeker M."/>
        </authorList>
    </citation>
    <scope>NUCLEOTIDE SEQUENCE [LARGE SCALE GENOMIC DNA]</scope>
    <source>
        <strain evidence="4 5">DSM 100346</strain>
    </source>
</reference>
<accession>A0A316APA5</accession>
<dbReference type="Proteomes" id="UP000245880">
    <property type="component" value="Unassembled WGS sequence"/>
</dbReference>
<dbReference type="OrthoDB" id="1452822at2"/>
<dbReference type="EMBL" id="QGDT01000003">
    <property type="protein sequence ID" value="PWJ58640.1"/>
    <property type="molecule type" value="Genomic_DNA"/>
</dbReference>